<name>A0ABS9LPR5_9BRAD</name>
<reference evidence="3" key="1">
    <citation type="submission" date="2022-01" db="EMBL/GenBank/DDBJ databases">
        <title>Genome sequnece data of strain Bradyrhizobium sp. nov.</title>
        <authorList>
            <person name="Zhang J."/>
        </authorList>
    </citation>
    <scope>NUCLEOTIDE SEQUENCE</scope>
    <source>
        <strain evidence="3">WYCCWR 12774</strain>
    </source>
</reference>
<evidence type="ECO:0000313" key="4">
    <source>
        <dbReference type="Proteomes" id="UP001139012"/>
    </source>
</evidence>
<comment type="caution">
    <text evidence="3">The sequence shown here is derived from an EMBL/GenBank/DDBJ whole genome shotgun (WGS) entry which is preliminary data.</text>
</comment>
<accession>A0ABS9LPR5</accession>
<dbReference type="RefSeq" id="WP_237863239.1">
    <property type="nucleotide sequence ID" value="NZ_JAKLTZ010000004.1"/>
</dbReference>
<keyword evidence="2" id="KW-0472">Membrane</keyword>
<dbReference type="Proteomes" id="UP001139012">
    <property type="component" value="Unassembled WGS sequence"/>
</dbReference>
<proteinExistence type="predicted"/>
<keyword evidence="4" id="KW-1185">Reference proteome</keyword>
<gene>
    <name evidence="3" type="ORF">L6637_18695</name>
</gene>
<evidence type="ECO:0000313" key="3">
    <source>
        <dbReference type="EMBL" id="MCG2668995.1"/>
    </source>
</evidence>
<evidence type="ECO:0000256" key="2">
    <source>
        <dbReference type="SAM" id="Phobius"/>
    </source>
</evidence>
<keyword evidence="2" id="KW-0812">Transmembrane</keyword>
<evidence type="ECO:0000256" key="1">
    <source>
        <dbReference type="SAM" id="MobiDB-lite"/>
    </source>
</evidence>
<organism evidence="3 4">
    <name type="scientific">Bradyrhizobium zhengyangense</name>
    <dbReference type="NCBI Taxonomy" id="2911009"/>
    <lineage>
        <taxon>Bacteria</taxon>
        <taxon>Pseudomonadati</taxon>
        <taxon>Pseudomonadota</taxon>
        <taxon>Alphaproteobacteria</taxon>
        <taxon>Hyphomicrobiales</taxon>
        <taxon>Nitrobacteraceae</taxon>
        <taxon>Bradyrhizobium</taxon>
    </lineage>
</organism>
<sequence length="105" mass="10942">MEALSTRQRRHQGDPEGERGVAGCLERSRLGGLCSVLGGYVSARIARHDEVLNGALASILCVGLGIYAAARGTGHLWLDILYLPLGPALAALGGYLRSRQAATAG</sequence>
<protein>
    <submittedName>
        <fullName evidence="3">Uncharacterized protein</fullName>
    </submittedName>
</protein>
<feature type="transmembrane region" description="Helical" evidence="2">
    <location>
        <begin position="51"/>
        <end position="70"/>
    </location>
</feature>
<feature type="region of interest" description="Disordered" evidence="1">
    <location>
        <begin position="1"/>
        <end position="20"/>
    </location>
</feature>
<keyword evidence="2" id="KW-1133">Transmembrane helix</keyword>
<dbReference type="EMBL" id="JAKLUA010000005">
    <property type="protein sequence ID" value="MCG2668995.1"/>
    <property type="molecule type" value="Genomic_DNA"/>
</dbReference>
<feature type="transmembrane region" description="Helical" evidence="2">
    <location>
        <begin position="76"/>
        <end position="96"/>
    </location>
</feature>